<reference evidence="7" key="1">
    <citation type="submission" date="2018-02" db="EMBL/GenBank/DDBJ databases">
        <authorList>
            <person name="Holder M.E."/>
            <person name="Ajami N.J."/>
            <person name="Petrosino J.F."/>
        </authorList>
    </citation>
    <scope>NUCLEOTIDE SEQUENCE [LARGE SCALE GENOMIC DNA]</scope>
    <source>
        <strain evidence="7">CCUG 47711</strain>
    </source>
</reference>
<dbReference type="Pfam" id="PF00977">
    <property type="entry name" value="His_biosynth"/>
    <property type="match status" value="1"/>
</dbReference>
<keyword evidence="2 5" id="KW-0028">Amino-acid biosynthesis</keyword>
<organism evidence="6 7">
    <name type="scientific">Fastidiosipila sanguinis</name>
    <dbReference type="NCBI Taxonomy" id="236753"/>
    <lineage>
        <taxon>Bacteria</taxon>
        <taxon>Bacillati</taxon>
        <taxon>Bacillota</taxon>
        <taxon>Clostridia</taxon>
        <taxon>Eubacteriales</taxon>
        <taxon>Oscillospiraceae</taxon>
        <taxon>Fastidiosipila</taxon>
    </lineage>
</organism>
<dbReference type="RefSeq" id="WP_106012650.1">
    <property type="nucleotide sequence ID" value="NZ_CP027226.1"/>
</dbReference>
<name>A0A2S0KNW0_9FIRM</name>
<dbReference type="Gene3D" id="3.20.20.70">
    <property type="entry name" value="Aldolase class I"/>
    <property type="match status" value="1"/>
</dbReference>
<comment type="similarity">
    <text evidence="1 5">Belongs to the HisA/HisF family.</text>
</comment>
<dbReference type="KEGG" id="fsa:C5Q98_05500"/>
<evidence type="ECO:0000313" key="6">
    <source>
        <dbReference type="EMBL" id="AVM42698.1"/>
    </source>
</evidence>
<dbReference type="Proteomes" id="UP000237947">
    <property type="component" value="Chromosome"/>
</dbReference>
<evidence type="ECO:0000256" key="2">
    <source>
        <dbReference type="ARBA" id="ARBA00022605"/>
    </source>
</evidence>
<dbReference type="GO" id="GO:0000105">
    <property type="term" value="P:L-histidine biosynthetic process"/>
    <property type="evidence" value="ECO:0007669"/>
    <property type="project" value="UniProtKB-KW"/>
</dbReference>
<sequence length="280" mass="30372">MYIKKDMELKLEKGRAKIAKALKDNNNFTLMSTGITGDDARLAKAVTDAGVKILEPNHPALALARGYKGVTEMGEAEKLRHEITIAQMAEVTRGVRSVVPDDVFITVGFPGSFTELMPVIVTDEDFRTISLAGADSIHTHKSDLMDIEEWVKTAHRFGLNVDAYIGKSTDLHQFGVPADSPEEVAKVAKRLEEIGVDFIGLMTGMSYEGVAAGEIPNEIKERLQALVETVKVPTLAEGGINLENFSAFKSTGVNIVTVGTAMDDMARMAVAEAARKFMSI</sequence>
<dbReference type="OrthoDB" id="6588821at2"/>
<dbReference type="InterPro" id="IPR011060">
    <property type="entry name" value="RibuloseP-bd_barrel"/>
</dbReference>
<evidence type="ECO:0000256" key="1">
    <source>
        <dbReference type="ARBA" id="ARBA00009667"/>
    </source>
</evidence>
<evidence type="ECO:0000256" key="5">
    <source>
        <dbReference type="RuleBase" id="RU003657"/>
    </source>
</evidence>
<proteinExistence type="inferred from homology"/>
<evidence type="ECO:0000256" key="3">
    <source>
        <dbReference type="ARBA" id="ARBA00023102"/>
    </source>
</evidence>
<gene>
    <name evidence="6" type="ORF">C5Q98_05500</name>
</gene>
<keyword evidence="7" id="KW-1185">Reference proteome</keyword>
<dbReference type="InterPro" id="IPR013785">
    <property type="entry name" value="Aldolase_TIM"/>
</dbReference>
<dbReference type="AlphaFoldDB" id="A0A2S0KNW0"/>
<comment type="pathway">
    <text evidence="4">Amino-acid biosynthesis.</text>
</comment>
<accession>A0A2S0KNW0</accession>
<evidence type="ECO:0000256" key="4">
    <source>
        <dbReference type="ARBA" id="ARBA00029440"/>
    </source>
</evidence>
<keyword evidence="3 5" id="KW-0368">Histidine biosynthesis</keyword>
<dbReference type="InterPro" id="IPR006062">
    <property type="entry name" value="His_biosynth"/>
</dbReference>
<dbReference type="EMBL" id="CP027226">
    <property type="protein sequence ID" value="AVM42698.1"/>
    <property type="molecule type" value="Genomic_DNA"/>
</dbReference>
<protein>
    <submittedName>
        <fullName evidence="6">Histidine biosynthesis protein</fullName>
    </submittedName>
</protein>
<evidence type="ECO:0000313" key="7">
    <source>
        <dbReference type="Proteomes" id="UP000237947"/>
    </source>
</evidence>
<dbReference type="SUPFAM" id="SSF51366">
    <property type="entry name" value="Ribulose-phoshate binding barrel"/>
    <property type="match status" value="1"/>
</dbReference>